<evidence type="ECO:0000313" key="2">
    <source>
        <dbReference type="Proteomes" id="UP000317982"/>
    </source>
</evidence>
<organism evidence="1 2">
    <name type="scientific">Cryptosporangium phraense</name>
    <dbReference type="NCBI Taxonomy" id="2593070"/>
    <lineage>
        <taxon>Bacteria</taxon>
        <taxon>Bacillati</taxon>
        <taxon>Actinomycetota</taxon>
        <taxon>Actinomycetes</taxon>
        <taxon>Cryptosporangiales</taxon>
        <taxon>Cryptosporangiaceae</taxon>
        <taxon>Cryptosporangium</taxon>
    </lineage>
</organism>
<dbReference type="RefSeq" id="WP_142703613.1">
    <property type="nucleotide sequence ID" value="NZ_VIRS01000003.1"/>
</dbReference>
<dbReference type="SUPFAM" id="SSF47203">
    <property type="entry name" value="Acyl-CoA dehydrogenase C-terminal domain-like"/>
    <property type="match status" value="1"/>
</dbReference>
<reference evidence="1 2" key="1">
    <citation type="submission" date="2019-07" db="EMBL/GenBank/DDBJ databases">
        <title>Cryptosporangium phraense sp. nov., isolated from plant litter.</title>
        <authorList>
            <person name="Suriyachadkun C."/>
        </authorList>
    </citation>
    <scope>NUCLEOTIDE SEQUENCE [LARGE SCALE GENOMIC DNA]</scope>
    <source>
        <strain evidence="1 2">A-T 5661</strain>
    </source>
</reference>
<sequence>MFPPLVLGAYDQALHAAIDIGIARAALEDGAAFVRQRSRPWFESGLDAAADEPHVQRRFG</sequence>
<gene>
    <name evidence="1" type="ORF">FL583_06955</name>
</gene>
<dbReference type="Proteomes" id="UP000317982">
    <property type="component" value="Unassembled WGS sequence"/>
</dbReference>
<evidence type="ECO:0000313" key="1">
    <source>
        <dbReference type="EMBL" id="TQS46206.1"/>
    </source>
</evidence>
<dbReference type="AlphaFoldDB" id="A0A545AXZ4"/>
<accession>A0A545AXZ4</accession>
<keyword evidence="2" id="KW-1185">Reference proteome</keyword>
<dbReference type="InterPro" id="IPR036250">
    <property type="entry name" value="AcylCo_DH-like_C"/>
</dbReference>
<dbReference type="Gene3D" id="1.20.140.10">
    <property type="entry name" value="Butyryl-CoA Dehydrogenase, subunit A, domain 3"/>
    <property type="match status" value="1"/>
</dbReference>
<name>A0A545AXZ4_9ACTN</name>
<dbReference type="OrthoDB" id="571684at2"/>
<dbReference type="EMBL" id="VIRS01000003">
    <property type="protein sequence ID" value="TQS46206.1"/>
    <property type="molecule type" value="Genomic_DNA"/>
</dbReference>
<dbReference type="InParanoid" id="A0A545AXZ4"/>
<dbReference type="GO" id="GO:0016627">
    <property type="term" value="F:oxidoreductase activity, acting on the CH-CH group of donors"/>
    <property type="evidence" value="ECO:0007669"/>
    <property type="project" value="InterPro"/>
</dbReference>
<protein>
    <submittedName>
        <fullName evidence="1">Uncharacterized protein</fullName>
    </submittedName>
</protein>
<proteinExistence type="predicted"/>
<comment type="caution">
    <text evidence="1">The sequence shown here is derived from an EMBL/GenBank/DDBJ whole genome shotgun (WGS) entry which is preliminary data.</text>
</comment>